<proteinExistence type="predicted"/>
<dbReference type="Proteomes" id="UP000606786">
    <property type="component" value="Unassembled WGS sequence"/>
</dbReference>
<feature type="non-terminal residue" evidence="1">
    <location>
        <position position="1"/>
    </location>
</feature>
<organism evidence="1 2">
    <name type="scientific">Ceratitis capitata</name>
    <name type="common">Mediterranean fruit fly</name>
    <name type="synonym">Tephritis capitata</name>
    <dbReference type="NCBI Taxonomy" id="7213"/>
    <lineage>
        <taxon>Eukaryota</taxon>
        <taxon>Metazoa</taxon>
        <taxon>Ecdysozoa</taxon>
        <taxon>Arthropoda</taxon>
        <taxon>Hexapoda</taxon>
        <taxon>Insecta</taxon>
        <taxon>Pterygota</taxon>
        <taxon>Neoptera</taxon>
        <taxon>Endopterygota</taxon>
        <taxon>Diptera</taxon>
        <taxon>Brachycera</taxon>
        <taxon>Muscomorpha</taxon>
        <taxon>Tephritoidea</taxon>
        <taxon>Tephritidae</taxon>
        <taxon>Ceratitis</taxon>
        <taxon>Ceratitis</taxon>
    </lineage>
</organism>
<dbReference type="AlphaFoldDB" id="A0A811UTT8"/>
<dbReference type="EMBL" id="CAJHJT010000023">
    <property type="protein sequence ID" value="CAD7001385.1"/>
    <property type="molecule type" value="Genomic_DNA"/>
</dbReference>
<evidence type="ECO:0000313" key="2">
    <source>
        <dbReference type="Proteomes" id="UP000606786"/>
    </source>
</evidence>
<name>A0A811UTT8_CERCA</name>
<sequence length="59" mass="6878">KMHLTSGGNRLLHSIDAQLVSIHSKLCWDDLCSQMLQDAPCVCHNLRYRLRKQLIHQHD</sequence>
<protein>
    <submittedName>
        <fullName evidence="1">(Mediterranean fruit fly) hypothetical protein</fullName>
    </submittedName>
</protein>
<accession>A0A811UTT8</accession>
<gene>
    <name evidence="1" type="ORF">CCAP1982_LOCUS9882</name>
</gene>
<comment type="caution">
    <text evidence="1">The sequence shown here is derived from an EMBL/GenBank/DDBJ whole genome shotgun (WGS) entry which is preliminary data.</text>
</comment>
<keyword evidence="2" id="KW-1185">Reference proteome</keyword>
<feature type="non-terminal residue" evidence="1">
    <location>
        <position position="59"/>
    </location>
</feature>
<reference evidence="1" key="1">
    <citation type="submission" date="2020-11" db="EMBL/GenBank/DDBJ databases">
        <authorList>
            <person name="Whitehead M."/>
        </authorList>
    </citation>
    <scope>NUCLEOTIDE SEQUENCE</scope>
    <source>
        <strain evidence="1">EGII</strain>
    </source>
</reference>
<evidence type="ECO:0000313" key="1">
    <source>
        <dbReference type="EMBL" id="CAD7001385.1"/>
    </source>
</evidence>